<dbReference type="Proteomes" id="UP000002139">
    <property type="component" value="Chromosome"/>
</dbReference>
<dbReference type="HOGENOM" id="CLU_057296_0_0_7"/>
<dbReference type="BioCyc" id="SCEL448385:SCE_RS44755-MONOMER"/>
<organism evidence="1 2">
    <name type="scientific">Sorangium cellulosum (strain So ce56)</name>
    <name type="common">Polyangium cellulosum (strain So ce56)</name>
    <dbReference type="NCBI Taxonomy" id="448385"/>
    <lineage>
        <taxon>Bacteria</taxon>
        <taxon>Pseudomonadati</taxon>
        <taxon>Myxococcota</taxon>
        <taxon>Polyangia</taxon>
        <taxon>Polyangiales</taxon>
        <taxon>Polyangiaceae</taxon>
        <taxon>Sorangium</taxon>
    </lineage>
</organism>
<sequence length="413" mass="47302">MPLDDRCHYKGRPRVARHRASASPLRKALMSMRLQQALQTLLDSAPLLRDASSSGNVRVLASLLGPAFRGFVQRRGKGVVSTDISVGYEASFNWSYGRDDPDMARLYHLAKTSQWDAATDLDWSRSVDWLDPAMPLLPDGWMPPSKLPAWGRLSERERATQRHGLLSWMLSQFLHGEQGALFAASQITECVPSLDAKLYGSTQVADEGRHVEVFHAYLTQKLEKLYEINDNLYVVIDAIMSDGRWDMKFLGMQIMIEGLALGAFGSIRQVTSEPLLKDVLRSVITDEARHVHYGVLALSRFYREGIDERARREREDWAFDLSVLLRNRFLAHEFYDEFYAHRMTRCAWDELMLQSDLMGFFRRTMFRRIVPNLKRIGLLSARMRPRYASLGLLEYEHGRAASELTAKELLDDA</sequence>
<dbReference type="STRING" id="448385.sce8732"/>
<dbReference type="eggNOG" id="COG0208">
    <property type="taxonomic scope" value="Bacteria"/>
</dbReference>
<gene>
    <name evidence="1" type="ordered locus">sce8732</name>
</gene>
<evidence type="ECO:0000313" key="1">
    <source>
        <dbReference type="EMBL" id="CAN98904.1"/>
    </source>
</evidence>
<dbReference type="Gene3D" id="1.10.620.20">
    <property type="entry name" value="Ribonucleotide Reductase, subunit A"/>
    <property type="match status" value="1"/>
</dbReference>
<accession>A9G4H5</accession>
<name>A9G4H5_SORC5</name>
<dbReference type="SUPFAM" id="SSF47240">
    <property type="entry name" value="Ferritin-like"/>
    <property type="match status" value="1"/>
</dbReference>
<reference evidence="1 2" key="1">
    <citation type="journal article" date="2007" name="Nat. Biotechnol.">
        <title>Complete genome sequence of the myxobacterium Sorangium cellulosum.</title>
        <authorList>
            <person name="Schneiker S."/>
            <person name="Perlova O."/>
            <person name="Kaiser O."/>
            <person name="Gerth K."/>
            <person name="Alici A."/>
            <person name="Altmeyer M.O."/>
            <person name="Bartels D."/>
            <person name="Bekel T."/>
            <person name="Beyer S."/>
            <person name="Bode E."/>
            <person name="Bode H.B."/>
            <person name="Bolten C.J."/>
            <person name="Choudhuri J.V."/>
            <person name="Doss S."/>
            <person name="Elnakady Y.A."/>
            <person name="Frank B."/>
            <person name="Gaigalat L."/>
            <person name="Goesmann A."/>
            <person name="Groeger C."/>
            <person name="Gross F."/>
            <person name="Jelsbak L."/>
            <person name="Jelsbak L."/>
            <person name="Kalinowski J."/>
            <person name="Kegler C."/>
            <person name="Knauber T."/>
            <person name="Konietzny S."/>
            <person name="Kopp M."/>
            <person name="Krause L."/>
            <person name="Krug D."/>
            <person name="Linke B."/>
            <person name="Mahmud T."/>
            <person name="Martinez-Arias R."/>
            <person name="McHardy A.C."/>
            <person name="Merai M."/>
            <person name="Meyer F."/>
            <person name="Mormann S."/>
            <person name="Munoz-Dorado J."/>
            <person name="Perez J."/>
            <person name="Pradella S."/>
            <person name="Rachid S."/>
            <person name="Raddatz G."/>
            <person name="Rosenau F."/>
            <person name="Rueckert C."/>
            <person name="Sasse F."/>
            <person name="Scharfe M."/>
            <person name="Schuster S.C."/>
            <person name="Suen G."/>
            <person name="Treuner-Lange A."/>
            <person name="Velicer G.J."/>
            <person name="Vorholter F.-J."/>
            <person name="Weissman K.J."/>
            <person name="Welch R.D."/>
            <person name="Wenzel S.C."/>
            <person name="Whitworth D.E."/>
            <person name="Wilhelm S."/>
            <person name="Wittmann C."/>
            <person name="Bloecker H."/>
            <person name="Puehler A."/>
            <person name="Mueller R."/>
        </authorList>
    </citation>
    <scope>NUCLEOTIDE SEQUENCE [LARGE SCALE GENOMIC DNA]</scope>
    <source>
        <strain evidence="2">So ce56</strain>
    </source>
</reference>
<evidence type="ECO:0008006" key="3">
    <source>
        <dbReference type="Google" id="ProtNLM"/>
    </source>
</evidence>
<dbReference type="GO" id="GO:0016491">
    <property type="term" value="F:oxidoreductase activity"/>
    <property type="evidence" value="ECO:0007669"/>
    <property type="project" value="InterPro"/>
</dbReference>
<dbReference type="AlphaFoldDB" id="A9G4H5"/>
<keyword evidence="2" id="KW-1185">Reference proteome</keyword>
<dbReference type="InterPro" id="IPR012348">
    <property type="entry name" value="RNR-like"/>
</dbReference>
<proteinExistence type="predicted"/>
<dbReference type="CDD" id="cd00657">
    <property type="entry name" value="Ferritin_like"/>
    <property type="match status" value="1"/>
</dbReference>
<protein>
    <recommendedName>
        <fullName evidence="3">Ferritin</fullName>
    </recommendedName>
</protein>
<dbReference type="KEGG" id="scl:sce8732"/>
<evidence type="ECO:0000313" key="2">
    <source>
        <dbReference type="Proteomes" id="UP000002139"/>
    </source>
</evidence>
<dbReference type="EMBL" id="AM746676">
    <property type="protein sequence ID" value="CAN98904.1"/>
    <property type="molecule type" value="Genomic_DNA"/>
</dbReference>
<dbReference type="InterPro" id="IPR009078">
    <property type="entry name" value="Ferritin-like_SF"/>
</dbReference>